<evidence type="ECO:0000313" key="5">
    <source>
        <dbReference type="EMBL" id="PHQ16340.1"/>
    </source>
</evidence>
<dbReference type="Proteomes" id="UP000231409">
    <property type="component" value="Unassembled WGS sequence"/>
</dbReference>
<dbReference type="CDD" id="cd10973">
    <property type="entry name" value="CE4_DAC_u4_5s"/>
    <property type="match status" value="1"/>
</dbReference>
<sequence>MTTSRTLFRNTAFTLFTLATLSARADLAILQYHHISDSTPPATTTSTSLFDAQLALIRQLDLEVVPLEQGTRAALNGELESRQQVALTFDDAYLSVLQEAAPRLREYGFPYTVFVNTGAIGQSGYMSWGQLQTLAAEPGVTIANHSEDHGHLARRPEESEQHWQQRINRSLDQAQQTLEQQLGEAVPLFAFPYGEFDRELQRAVADRGWLGFGQHSGPVGSTSVATRLPRFPMANAYGQLDSLEHKLTSRALPVTASNLPDSVIDQNPPLLTFTLAEPLDAGRLSCFASGQGRIGHTREEQGLIAVKAPKAVNSRRFRYNCTLPDGNGRYYWLSQPWLDLGQPED</sequence>
<evidence type="ECO:0000259" key="4">
    <source>
        <dbReference type="PROSITE" id="PS51677"/>
    </source>
</evidence>
<evidence type="ECO:0000313" key="6">
    <source>
        <dbReference type="Proteomes" id="UP000231409"/>
    </source>
</evidence>
<protein>
    <submittedName>
        <fullName evidence="5">Polysaccharide deacetylase</fullName>
    </submittedName>
</protein>
<dbReference type="GO" id="GO:0005576">
    <property type="term" value="C:extracellular region"/>
    <property type="evidence" value="ECO:0007669"/>
    <property type="project" value="UniProtKB-SubCell"/>
</dbReference>
<evidence type="ECO:0000256" key="1">
    <source>
        <dbReference type="ARBA" id="ARBA00004613"/>
    </source>
</evidence>
<dbReference type="GO" id="GO:0016810">
    <property type="term" value="F:hydrolase activity, acting on carbon-nitrogen (but not peptide) bonds"/>
    <property type="evidence" value="ECO:0007669"/>
    <property type="project" value="InterPro"/>
</dbReference>
<evidence type="ECO:0000256" key="3">
    <source>
        <dbReference type="SAM" id="SignalP"/>
    </source>
</evidence>
<evidence type="ECO:0000256" key="2">
    <source>
        <dbReference type="ARBA" id="ARBA00022729"/>
    </source>
</evidence>
<comment type="subcellular location">
    <subcellularLocation>
        <location evidence="1">Secreted</location>
    </subcellularLocation>
</comment>
<dbReference type="PANTHER" id="PTHR34216">
    <property type="match status" value="1"/>
</dbReference>
<dbReference type="PROSITE" id="PS51677">
    <property type="entry name" value="NODB"/>
    <property type="match status" value="1"/>
</dbReference>
<reference evidence="5 6" key="1">
    <citation type="submission" date="2017-09" db="EMBL/GenBank/DDBJ databases">
        <title>The draft genome sequences of Marinobacter sp. PWS21.</title>
        <authorList>
            <person name="Cao J."/>
        </authorList>
    </citation>
    <scope>NUCLEOTIDE SEQUENCE [LARGE SCALE GENOMIC DNA]</scope>
    <source>
        <strain evidence="5 6">PWS21</strain>
    </source>
</reference>
<dbReference type="InterPro" id="IPR011330">
    <property type="entry name" value="Glyco_hydro/deAcase_b/a-brl"/>
</dbReference>
<dbReference type="RefSeq" id="WP_099613504.1">
    <property type="nucleotide sequence ID" value="NZ_KZ319368.1"/>
</dbReference>
<dbReference type="PANTHER" id="PTHR34216:SF3">
    <property type="entry name" value="POLY-BETA-1,6-N-ACETYL-D-GLUCOSAMINE N-DEACETYLASE"/>
    <property type="match status" value="1"/>
</dbReference>
<proteinExistence type="predicted"/>
<dbReference type="SUPFAM" id="SSF88713">
    <property type="entry name" value="Glycoside hydrolase/deacetylase"/>
    <property type="match status" value="1"/>
</dbReference>
<feature type="chain" id="PRO_5013726807" evidence="3">
    <location>
        <begin position="26"/>
        <end position="345"/>
    </location>
</feature>
<dbReference type="Gene3D" id="3.20.20.370">
    <property type="entry name" value="Glycoside hydrolase/deacetylase"/>
    <property type="match status" value="1"/>
</dbReference>
<dbReference type="InterPro" id="IPR051398">
    <property type="entry name" value="Polysacch_Deacetylase"/>
</dbReference>
<feature type="domain" description="NodB homology" evidence="4">
    <location>
        <begin position="83"/>
        <end position="306"/>
    </location>
</feature>
<dbReference type="Pfam" id="PF01522">
    <property type="entry name" value="Polysacc_deac_1"/>
    <property type="match status" value="1"/>
</dbReference>
<dbReference type="InterPro" id="IPR002509">
    <property type="entry name" value="NODB_dom"/>
</dbReference>
<gene>
    <name evidence="5" type="ORF">CLH61_04475</name>
</gene>
<feature type="signal peptide" evidence="3">
    <location>
        <begin position="1"/>
        <end position="25"/>
    </location>
</feature>
<keyword evidence="2 3" id="KW-0732">Signal</keyword>
<dbReference type="EMBL" id="NTFH01000004">
    <property type="protein sequence ID" value="PHQ16340.1"/>
    <property type="molecule type" value="Genomic_DNA"/>
</dbReference>
<keyword evidence="6" id="KW-1185">Reference proteome</keyword>
<accession>A0A2G1UPJ5</accession>
<dbReference type="AlphaFoldDB" id="A0A2G1UPJ5"/>
<comment type="caution">
    <text evidence="5">The sequence shown here is derived from an EMBL/GenBank/DDBJ whole genome shotgun (WGS) entry which is preliminary data.</text>
</comment>
<name>A0A2G1UPJ5_9GAMM</name>
<dbReference type="GO" id="GO:0005975">
    <property type="term" value="P:carbohydrate metabolic process"/>
    <property type="evidence" value="ECO:0007669"/>
    <property type="project" value="InterPro"/>
</dbReference>
<organism evidence="5 6">
    <name type="scientific">Marinobacter profundi</name>
    <dbReference type="NCBI Taxonomy" id="2666256"/>
    <lineage>
        <taxon>Bacteria</taxon>
        <taxon>Pseudomonadati</taxon>
        <taxon>Pseudomonadota</taxon>
        <taxon>Gammaproteobacteria</taxon>
        <taxon>Pseudomonadales</taxon>
        <taxon>Marinobacteraceae</taxon>
        <taxon>Marinobacter</taxon>
    </lineage>
</organism>